<dbReference type="Proteomes" id="UP001603857">
    <property type="component" value="Unassembled WGS sequence"/>
</dbReference>
<dbReference type="EMBL" id="JBGMDY010000006">
    <property type="protein sequence ID" value="KAL2332336.1"/>
    <property type="molecule type" value="Genomic_DNA"/>
</dbReference>
<evidence type="ECO:0008006" key="3">
    <source>
        <dbReference type="Google" id="ProtNLM"/>
    </source>
</evidence>
<dbReference type="PANTHER" id="PTHR33265">
    <property type="entry name" value="AVR9/CF-9 RAPIDLY ELICITED PROTEIN-RELATED"/>
    <property type="match status" value="1"/>
</dbReference>
<name>A0ABD1M955_9FABA</name>
<keyword evidence="2" id="KW-1185">Reference proteome</keyword>
<evidence type="ECO:0000313" key="2">
    <source>
        <dbReference type="Proteomes" id="UP001603857"/>
    </source>
</evidence>
<organism evidence="1 2">
    <name type="scientific">Flemingia macrophylla</name>
    <dbReference type="NCBI Taxonomy" id="520843"/>
    <lineage>
        <taxon>Eukaryota</taxon>
        <taxon>Viridiplantae</taxon>
        <taxon>Streptophyta</taxon>
        <taxon>Embryophyta</taxon>
        <taxon>Tracheophyta</taxon>
        <taxon>Spermatophyta</taxon>
        <taxon>Magnoliopsida</taxon>
        <taxon>eudicotyledons</taxon>
        <taxon>Gunneridae</taxon>
        <taxon>Pentapetalae</taxon>
        <taxon>rosids</taxon>
        <taxon>fabids</taxon>
        <taxon>Fabales</taxon>
        <taxon>Fabaceae</taxon>
        <taxon>Papilionoideae</taxon>
        <taxon>50 kb inversion clade</taxon>
        <taxon>NPAAA clade</taxon>
        <taxon>indigoferoid/millettioid clade</taxon>
        <taxon>Phaseoleae</taxon>
        <taxon>Flemingia</taxon>
    </lineage>
</organism>
<dbReference type="AlphaFoldDB" id="A0ABD1M955"/>
<evidence type="ECO:0000313" key="1">
    <source>
        <dbReference type="EMBL" id="KAL2332336.1"/>
    </source>
</evidence>
<dbReference type="PANTHER" id="PTHR33265:SF8">
    <property type="entry name" value="AVR9_CF-9 RAPIDLY ELICITED PROTEIN 146"/>
    <property type="match status" value="1"/>
</dbReference>
<dbReference type="InterPro" id="IPR008480">
    <property type="entry name" value="DUF761_pln"/>
</dbReference>
<accession>A0ABD1M955</accession>
<dbReference type="Pfam" id="PF05553">
    <property type="entry name" value="DUF761"/>
    <property type="match status" value="1"/>
</dbReference>
<sequence>MKPIEMESNAAVISKMLHALLFMLRKGITKGKPIMHLNLMLKRRGKIAGKAIANLITFHHHSHSHSHSHNHHLQFSAPREYEFSCSNTPQYNTNNNFFLGKRHRHFFACVHAPPTHDDDADVTLNAMKAVLEMLNNNVNVNVNDVAASPALPGFGPSPAVVRQLRVTDSPFPLRDGDADHQVDKKAEEFIMRFYKDLKNQH</sequence>
<comment type="caution">
    <text evidence="1">The sequence shown here is derived from an EMBL/GenBank/DDBJ whole genome shotgun (WGS) entry which is preliminary data.</text>
</comment>
<protein>
    <recommendedName>
        <fullName evidence="3">Avr9/Cf-9 rapidly elicited protein 146</fullName>
    </recommendedName>
</protein>
<proteinExistence type="predicted"/>
<reference evidence="1 2" key="1">
    <citation type="submission" date="2024-08" db="EMBL/GenBank/DDBJ databases">
        <title>Insights into the chromosomal genome structure of Flemingia macrophylla.</title>
        <authorList>
            <person name="Ding Y."/>
            <person name="Zhao Y."/>
            <person name="Bi W."/>
            <person name="Wu M."/>
            <person name="Zhao G."/>
            <person name="Gong Y."/>
            <person name="Li W."/>
            <person name="Zhang P."/>
        </authorList>
    </citation>
    <scope>NUCLEOTIDE SEQUENCE [LARGE SCALE GENOMIC DNA]</scope>
    <source>
        <strain evidence="1">DYQJB</strain>
        <tissue evidence="1">Leaf</tissue>
    </source>
</reference>
<gene>
    <name evidence="1" type="ORF">Fmac_019917</name>
</gene>